<evidence type="ECO:0000259" key="7">
    <source>
        <dbReference type="Pfam" id="PF07687"/>
    </source>
</evidence>
<dbReference type="InterPro" id="IPR001261">
    <property type="entry name" value="ArgE/DapE_CS"/>
</dbReference>
<reference evidence="8 9" key="1">
    <citation type="journal article" date="2013" name="Genome Announc.">
        <title>Genome of the haloarchaeon Natronomonas moolapensis, a neutrophilic member of a previously haloalkaliphilic genus.</title>
        <authorList>
            <person name="Dyall-Smith M.L."/>
            <person name="Pfeiffer F."/>
            <person name="Oberwinkler T."/>
            <person name="Klee K."/>
            <person name="Rampp M."/>
            <person name="Palm P."/>
            <person name="Gross K."/>
            <person name="Schuster S.C."/>
            <person name="Oesterhelt D."/>
        </authorList>
    </citation>
    <scope>NUCLEOTIDE SEQUENCE [LARGE SCALE GENOMIC DNA]</scope>
    <source>
        <strain evidence="9">DSM 18674 / JCM 14361 / 8.8.11</strain>
    </source>
</reference>
<dbReference type="GO" id="GO:0016787">
    <property type="term" value="F:hydrolase activity"/>
    <property type="evidence" value="ECO:0007669"/>
    <property type="project" value="UniProtKB-KW"/>
</dbReference>
<name>M1XQR4_NATM8</name>
<dbReference type="PANTHER" id="PTHR43808">
    <property type="entry name" value="ACETYLORNITHINE DEACETYLASE"/>
    <property type="match status" value="1"/>
</dbReference>
<dbReference type="Proteomes" id="UP000011867">
    <property type="component" value="Chromosome"/>
</dbReference>
<comment type="cofactor">
    <cofactor evidence="1">
        <name>Zn(2+)</name>
        <dbReference type="ChEBI" id="CHEBI:29105"/>
    </cofactor>
</comment>
<feature type="compositionally biased region" description="Basic and acidic residues" evidence="6">
    <location>
        <begin position="1"/>
        <end position="19"/>
    </location>
</feature>
<accession>M1XQR4</accession>
<evidence type="ECO:0000313" key="9">
    <source>
        <dbReference type="Proteomes" id="UP000011867"/>
    </source>
</evidence>
<sequence>MSDDARPPADDEAETRPDEESIPAPSTERVLDLATELLSFDTRNPPGETRVLLEWLEGLLSDLGLETELVATDPAKPNVLATLPGRADRTLLYNGHVDTVPFDGDEWCFDPLGERAGERLYGRGATDMKGPLAAMIHAMETFVGAKTEPPVDLAIAVVSDEETGGSAGVGTLLDRGVVDADACVIGETTCSNGRHSVTVADRGSIWLTLEAEGTAAHGSRPALGENAIDRLWAAITAIRTRLPARELELPAGFGPILEESIAHYEPSMGETAARELFEHPTVNLGTIEGGDSVNTVPSAASARLDVRLTAGVETSEILADVRGCLADCPGVTVADASWSVGTHEPVESPLVEATTATAGRVVDAPVRRRSATGGGDAKAFRNAGIPTVDFAFGTDTVHAVDEYITVEALARNAAVFTRLPAVWAASIA</sequence>
<evidence type="ECO:0000256" key="4">
    <source>
        <dbReference type="ARBA" id="ARBA00022801"/>
    </source>
</evidence>
<dbReference type="SUPFAM" id="SSF55031">
    <property type="entry name" value="Bacterial exopeptidase dimerisation domain"/>
    <property type="match status" value="1"/>
</dbReference>
<evidence type="ECO:0000256" key="5">
    <source>
        <dbReference type="ARBA" id="ARBA00022833"/>
    </source>
</evidence>
<evidence type="ECO:0000313" key="8">
    <source>
        <dbReference type="EMBL" id="CCQ36500.1"/>
    </source>
</evidence>
<evidence type="ECO:0000256" key="2">
    <source>
        <dbReference type="ARBA" id="ARBA00006247"/>
    </source>
</evidence>
<organism evidence="8 9">
    <name type="scientific">Natronomonas moolapensis (strain DSM 18674 / CECT 7526 / JCM 14361 / 8.8.11)</name>
    <dbReference type="NCBI Taxonomy" id="268739"/>
    <lineage>
        <taxon>Archaea</taxon>
        <taxon>Methanobacteriati</taxon>
        <taxon>Methanobacteriota</taxon>
        <taxon>Stenosarchaea group</taxon>
        <taxon>Halobacteria</taxon>
        <taxon>Halobacteriales</taxon>
        <taxon>Natronomonadaceae</taxon>
        <taxon>Natronomonas</taxon>
    </lineage>
</organism>
<dbReference type="PANTHER" id="PTHR43808:SF8">
    <property type="entry name" value="PEPTIDASE M20 DIMERISATION DOMAIN-CONTAINING PROTEIN"/>
    <property type="match status" value="1"/>
</dbReference>
<evidence type="ECO:0000256" key="6">
    <source>
        <dbReference type="SAM" id="MobiDB-lite"/>
    </source>
</evidence>
<protein>
    <submittedName>
        <fullName evidence="8">Peptidase M20 family protein (Homolog to succinyl-diaminopimelate desuccinylase)</fullName>
    </submittedName>
</protein>
<dbReference type="eggNOG" id="arCOG01107">
    <property type="taxonomic scope" value="Archaea"/>
</dbReference>
<dbReference type="KEGG" id="nmo:Nmlp_2332"/>
<dbReference type="GO" id="GO:0046872">
    <property type="term" value="F:metal ion binding"/>
    <property type="evidence" value="ECO:0007669"/>
    <property type="project" value="UniProtKB-KW"/>
</dbReference>
<dbReference type="InterPro" id="IPR050072">
    <property type="entry name" value="Peptidase_M20A"/>
</dbReference>
<dbReference type="InterPro" id="IPR002933">
    <property type="entry name" value="Peptidase_M20"/>
</dbReference>
<dbReference type="EMBL" id="HF582854">
    <property type="protein sequence ID" value="CCQ36500.1"/>
    <property type="molecule type" value="Genomic_DNA"/>
</dbReference>
<dbReference type="AlphaFoldDB" id="M1XQR4"/>
<dbReference type="InterPro" id="IPR036264">
    <property type="entry name" value="Bact_exopeptidase_dim_dom"/>
</dbReference>
<keyword evidence="3" id="KW-0479">Metal-binding</keyword>
<gene>
    <name evidence="8" type="ordered locus">Nmlp_2332</name>
</gene>
<dbReference type="Pfam" id="PF01546">
    <property type="entry name" value="Peptidase_M20"/>
    <property type="match status" value="1"/>
</dbReference>
<dbReference type="PROSITE" id="PS00759">
    <property type="entry name" value="ARGE_DAPE_CPG2_2"/>
    <property type="match status" value="1"/>
</dbReference>
<dbReference type="HOGENOM" id="CLU_021802_2_3_2"/>
<comment type="similarity">
    <text evidence="2">Belongs to the peptidase M20A family.</text>
</comment>
<feature type="region of interest" description="Disordered" evidence="6">
    <location>
        <begin position="1"/>
        <end position="26"/>
    </location>
</feature>
<proteinExistence type="inferred from homology"/>
<feature type="domain" description="Peptidase M20 dimerisation" evidence="7">
    <location>
        <begin position="200"/>
        <end position="325"/>
    </location>
</feature>
<dbReference type="Pfam" id="PF07687">
    <property type="entry name" value="M20_dimer"/>
    <property type="match status" value="1"/>
</dbReference>
<dbReference type="InterPro" id="IPR011650">
    <property type="entry name" value="Peptidase_M20_dimer"/>
</dbReference>
<evidence type="ECO:0000256" key="1">
    <source>
        <dbReference type="ARBA" id="ARBA00001947"/>
    </source>
</evidence>
<dbReference type="GeneID" id="14651232"/>
<keyword evidence="4" id="KW-0378">Hydrolase</keyword>
<keyword evidence="5" id="KW-0862">Zinc</keyword>
<dbReference type="OrthoDB" id="24854at2157"/>
<dbReference type="STRING" id="268739.Nmlp_2332"/>
<evidence type="ECO:0000256" key="3">
    <source>
        <dbReference type="ARBA" id="ARBA00022723"/>
    </source>
</evidence>
<dbReference type="Gene3D" id="3.40.630.10">
    <property type="entry name" value="Zn peptidases"/>
    <property type="match status" value="1"/>
</dbReference>
<dbReference type="SUPFAM" id="SSF53187">
    <property type="entry name" value="Zn-dependent exopeptidases"/>
    <property type="match status" value="1"/>
</dbReference>
<dbReference type="Gene3D" id="3.30.70.360">
    <property type="match status" value="1"/>
</dbReference>
<keyword evidence="9" id="KW-1185">Reference proteome</keyword>
<dbReference type="RefSeq" id="WP_015409299.1">
    <property type="nucleotide sequence ID" value="NC_020388.1"/>
</dbReference>